<dbReference type="FunFam" id="3.30.160.60:FF:000087">
    <property type="entry name" value="Zinc finger protein 354B"/>
    <property type="match status" value="1"/>
</dbReference>
<keyword evidence="11" id="KW-0539">Nucleus</keyword>
<dbReference type="Gene3D" id="3.30.160.60">
    <property type="entry name" value="Classic Zinc Finger"/>
    <property type="match status" value="6"/>
</dbReference>
<evidence type="ECO:0000256" key="2">
    <source>
        <dbReference type="ARBA" id="ARBA00004123"/>
    </source>
</evidence>
<comment type="similarity">
    <text evidence="3">Belongs to the krueppel C2H2-type zinc-finger protein family.</text>
</comment>
<evidence type="ECO:0000256" key="9">
    <source>
        <dbReference type="ARBA" id="ARBA00023125"/>
    </source>
</evidence>
<dbReference type="Proteomes" id="UP000694569">
    <property type="component" value="Unplaced"/>
</dbReference>
<feature type="region of interest" description="Disordered" evidence="13">
    <location>
        <begin position="125"/>
        <end position="146"/>
    </location>
</feature>
<dbReference type="GO" id="GO:0000981">
    <property type="term" value="F:DNA-binding transcription factor activity, RNA polymerase II-specific"/>
    <property type="evidence" value="ECO:0007669"/>
    <property type="project" value="TreeGrafter"/>
</dbReference>
<evidence type="ECO:0000313" key="16">
    <source>
        <dbReference type="Proteomes" id="UP000694569"/>
    </source>
</evidence>
<reference evidence="15" key="1">
    <citation type="submission" date="2025-08" db="UniProtKB">
        <authorList>
            <consortium name="Ensembl"/>
        </authorList>
    </citation>
    <scope>IDENTIFICATION</scope>
</reference>
<feature type="domain" description="C2H2-type" evidence="14">
    <location>
        <begin position="441"/>
        <end position="468"/>
    </location>
</feature>
<protein>
    <recommendedName>
        <fullName evidence="14">C2H2-type domain-containing protein</fullName>
    </recommendedName>
</protein>
<dbReference type="FunFam" id="3.30.160.60:FF:000566">
    <property type="entry name" value="zinc finger protein 133 isoform X2"/>
    <property type="match status" value="1"/>
</dbReference>
<dbReference type="FunFam" id="3.30.160.60:FF:001155">
    <property type="entry name" value="Zinc finger 30C"/>
    <property type="match status" value="2"/>
</dbReference>
<dbReference type="InterPro" id="IPR001909">
    <property type="entry name" value="KRAB"/>
</dbReference>
<evidence type="ECO:0000256" key="7">
    <source>
        <dbReference type="ARBA" id="ARBA00022833"/>
    </source>
</evidence>
<dbReference type="PANTHER" id="PTHR23226">
    <property type="entry name" value="ZINC FINGER AND SCAN DOMAIN-CONTAINING"/>
    <property type="match status" value="1"/>
</dbReference>
<reference evidence="15" key="2">
    <citation type="submission" date="2025-09" db="UniProtKB">
        <authorList>
            <consortium name="Ensembl"/>
        </authorList>
    </citation>
    <scope>IDENTIFICATION</scope>
</reference>
<evidence type="ECO:0000256" key="11">
    <source>
        <dbReference type="ARBA" id="ARBA00023242"/>
    </source>
</evidence>
<keyword evidence="9" id="KW-0238">DNA-binding</keyword>
<dbReference type="FunFam" id="3.30.160.60:FF:001007">
    <property type="entry name" value="Zinc finger protein 1184"/>
    <property type="match status" value="1"/>
</dbReference>
<keyword evidence="5" id="KW-0677">Repeat</keyword>
<evidence type="ECO:0000256" key="8">
    <source>
        <dbReference type="ARBA" id="ARBA00023015"/>
    </source>
</evidence>
<dbReference type="InterPro" id="IPR013087">
    <property type="entry name" value="Znf_C2H2_type"/>
</dbReference>
<evidence type="ECO:0000256" key="3">
    <source>
        <dbReference type="ARBA" id="ARBA00006991"/>
    </source>
</evidence>
<comment type="function">
    <text evidence="1">May be involved in transcriptional regulation.</text>
</comment>
<dbReference type="InterPro" id="IPR036236">
    <property type="entry name" value="Znf_C2H2_sf"/>
</dbReference>
<dbReference type="PROSITE" id="PS50157">
    <property type="entry name" value="ZINC_FINGER_C2H2_2"/>
    <property type="match status" value="6"/>
</dbReference>
<keyword evidence="6 12" id="KW-0863">Zinc-finger</keyword>
<keyword evidence="10" id="KW-0804">Transcription</keyword>
<dbReference type="FunFam" id="3.30.160.60:FF:002063">
    <property type="entry name" value="RB associated KRAB zinc finger"/>
    <property type="match status" value="1"/>
</dbReference>
<dbReference type="Ensembl" id="ENSLLET00000033779.1">
    <property type="protein sequence ID" value="ENSLLEP00000032523.1"/>
    <property type="gene ID" value="ENSLLEG00000020632.1"/>
</dbReference>
<feature type="domain" description="C2H2-type" evidence="14">
    <location>
        <begin position="469"/>
        <end position="496"/>
    </location>
</feature>
<dbReference type="GO" id="GO:0000978">
    <property type="term" value="F:RNA polymerase II cis-regulatory region sequence-specific DNA binding"/>
    <property type="evidence" value="ECO:0007669"/>
    <property type="project" value="TreeGrafter"/>
</dbReference>
<evidence type="ECO:0000259" key="14">
    <source>
        <dbReference type="PROSITE" id="PS50157"/>
    </source>
</evidence>
<dbReference type="SMART" id="SM00355">
    <property type="entry name" value="ZnF_C2H2"/>
    <property type="match status" value="6"/>
</dbReference>
<dbReference type="GO" id="GO:0045892">
    <property type="term" value="P:negative regulation of DNA-templated transcription"/>
    <property type="evidence" value="ECO:0007669"/>
    <property type="project" value="UniProtKB-ARBA"/>
</dbReference>
<dbReference type="SUPFAM" id="SSF109640">
    <property type="entry name" value="KRAB domain (Kruppel-associated box)"/>
    <property type="match status" value="1"/>
</dbReference>
<keyword evidence="8" id="KW-0805">Transcription regulation</keyword>
<feature type="domain" description="C2H2-type" evidence="14">
    <location>
        <begin position="497"/>
        <end position="524"/>
    </location>
</feature>
<dbReference type="SUPFAM" id="SSF57667">
    <property type="entry name" value="beta-beta-alpha zinc fingers"/>
    <property type="match status" value="4"/>
</dbReference>
<comment type="subcellular location">
    <subcellularLocation>
        <location evidence="2">Nucleus</location>
    </subcellularLocation>
</comment>
<dbReference type="OrthoDB" id="654211at2759"/>
<evidence type="ECO:0000256" key="1">
    <source>
        <dbReference type="ARBA" id="ARBA00003767"/>
    </source>
</evidence>
<evidence type="ECO:0000256" key="13">
    <source>
        <dbReference type="SAM" id="MobiDB-lite"/>
    </source>
</evidence>
<feature type="domain" description="C2H2-type" evidence="14">
    <location>
        <begin position="385"/>
        <end position="412"/>
    </location>
</feature>
<name>A0A8C5Q3X1_9ANUR</name>
<dbReference type="Gene3D" id="6.10.140.140">
    <property type="match status" value="1"/>
</dbReference>
<sequence>MSKDKNQMTERILNLTLEIIYLLTGEDYVVIKKPSECLTRTSSPTDSEGCFRSQSPIMMSTSHSLNGKKILDLTNKIIQLLTGEVPVRCEDVTIYFSMEEWEYLKGHMDLYNDTMVDNHKSVSLVDESTERNNPEESPTSVHSPAPPIVCVSKTKSKIKKKPIAKCLRIKKPLKRRNRVFRKVVEEPTLQDEVDLTSIDIYPPPEYTSNHVKDESNCWDRENLGDIDIYIPIENSDTDYSPIHIKEELGSWDETDLTDPSVYDSPEYLQADYPPNNIKESRNEESDLYANTEHIEEATERMYDFVECEDFFSEHSGLDRARNIHKAYMLTCFECGKHFSFKSDLASHQRIHAEEKTFSYSVRGECFTFGSRISPHQRLHALEKPFTCQDCGKRFSCASHLLIHQRIHTGEKPFSCSECGKCFSCGSHLVRHQRIHTGEKPFCCAQCGKFFTRSSSLIRHQMVHTGEKPFPCALCGKCFTRSSSLVRHQKIHTGEKPYSCSECGKRFADYSSLIRHQVLHTDNSPINFH</sequence>
<evidence type="ECO:0000256" key="6">
    <source>
        <dbReference type="ARBA" id="ARBA00022771"/>
    </source>
</evidence>
<evidence type="ECO:0000256" key="5">
    <source>
        <dbReference type="ARBA" id="ARBA00022737"/>
    </source>
</evidence>
<keyword evidence="16" id="KW-1185">Reference proteome</keyword>
<feature type="domain" description="C2H2-type" evidence="14">
    <location>
        <begin position="413"/>
        <end position="440"/>
    </location>
</feature>
<dbReference type="PROSITE" id="PS00028">
    <property type="entry name" value="ZINC_FINGER_C2H2_1"/>
    <property type="match status" value="6"/>
</dbReference>
<proteinExistence type="inferred from homology"/>
<evidence type="ECO:0000256" key="10">
    <source>
        <dbReference type="ARBA" id="ARBA00023163"/>
    </source>
</evidence>
<dbReference type="PANTHER" id="PTHR23226:SF379">
    <property type="entry name" value="C2H2-TYPE DOMAIN-CONTAINING PROTEIN"/>
    <property type="match status" value="1"/>
</dbReference>
<dbReference type="Pfam" id="PF00096">
    <property type="entry name" value="zf-C2H2"/>
    <property type="match status" value="6"/>
</dbReference>
<dbReference type="CDD" id="cd07765">
    <property type="entry name" value="KRAB_A-box"/>
    <property type="match status" value="1"/>
</dbReference>
<dbReference type="GO" id="GO:0005634">
    <property type="term" value="C:nucleus"/>
    <property type="evidence" value="ECO:0007669"/>
    <property type="project" value="UniProtKB-SubCell"/>
</dbReference>
<dbReference type="AlphaFoldDB" id="A0A8C5Q3X1"/>
<keyword evidence="7" id="KW-0862">Zinc</keyword>
<evidence type="ECO:0000256" key="12">
    <source>
        <dbReference type="PROSITE-ProRule" id="PRU00042"/>
    </source>
</evidence>
<keyword evidence="4" id="KW-0479">Metal-binding</keyword>
<organism evidence="15 16">
    <name type="scientific">Leptobrachium leishanense</name>
    <name type="common">Leishan spiny toad</name>
    <dbReference type="NCBI Taxonomy" id="445787"/>
    <lineage>
        <taxon>Eukaryota</taxon>
        <taxon>Metazoa</taxon>
        <taxon>Chordata</taxon>
        <taxon>Craniata</taxon>
        <taxon>Vertebrata</taxon>
        <taxon>Euteleostomi</taxon>
        <taxon>Amphibia</taxon>
        <taxon>Batrachia</taxon>
        <taxon>Anura</taxon>
        <taxon>Pelobatoidea</taxon>
        <taxon>Megophryidae</taxon>
        <taxon>Leptobrachium</taxon>
    </lineage>
</organism>
<feature type="domain" description="C2H2-type" evidence="14">
    <location>
        <begin position="329"/>
        <end position="356"/>
    </location>
</feature>
<dbReference type="GeneTree" id="ENSGT00980000198710"/>
<evidence type="ECO:0000313" key="15">
    <source>
        <dbReference type="Ensembl" id="ENSLLEP00000032523.1"/>
    </source>
</evidence>
<accession>A0A8C5Q3X1</accession>
<dbReference type="Pfam" id="PF01352">
    <property type="entry name" value="KRAB"/>
    <property type="match status" value="1"/>
</dbReference>
<evidence type="ECO:0000256" key="4">
    <source>
        <dbReference type="ARBA" id="ARBA00022723"/>
    </source>
</evidence>
<dbReference type="InterPro" id="IPR036051">
    <property type="entry name" value="KRAB_dom_sf"/>
</dbReference>
<dbReference type="GO" id="GO:0008270">
    <property type="term" value="F:zinc ion binding"/>
    <property type="evidence" value="ECO:0007669"/>
    <property type="project" value="UniProtKB-KW"/>
</dbReference>